<protein>
    <submittedName>
        <fullName evidence="1">Uncharacterized protein</fullName>
    </submittedName>
</protein>
<organism evidence="1 2">
    <name type="scientific">Pyronema omphalodes (strain CBS 100304)</name>
    <name type="common">Pyronema confluens</name>
    <dbReference type="NCBI Taxonomy" id="1076935"/>
    <lineage>
        <taxon>Eukaryota</taxon>
        <taxon>Fungi</taxon>
        <taxon>Dikarya</taxon>
        <taxon>Ascomycota</taxon>
        <taxon>Pezizomycotina</taxon>
        <taxon>Pezizomycetes</taxon>
        <taxon>Pezizales</taxon>
        <taxon>Pyronemataceae</taxon>
        <taxon>Pyronema</taxon>
    </lineage>
</organism>
<dbReference type="Proteomes" id="UP000018144">
    <property type="component" value="Unassembled WGS sequence"/>
</dbReference>
<evidence type="ECO:0000313" key="2">
    <source>
        <dbReference type="Proteomes" id="UP000018144"/>
    </source>
</evidence>
<evidence type="ECO:0000313" key="1">
    <source>
        <dbReference type="EMBL" id="CCX34662.1"/>
    </source>
</evidence>
<proteinExistence type="predicted"/>
<keyword evidence="2" id="KW-1185">Reference proteome</keyword>
<gene>
    <name evidence="1" type="ORF">PCON_04157</name>
</gene>
<sequence>MPGFILQSG</sequence>
<name>U4LVL1_PYROM</name>
<accession>U4LVL1</accession>
<dbReference type="EMBL" id="HF936600">
    <property type="protein sequence ID" value="CCX34662.1"/>
    <property type="molecule type" value="Genomic_DNA"/>
</dbReference>
<reference evidence="1 2" key="1">
    <citation type="journal article" date="2013" name="PLoS Genet.">
        <title>The genome and development-dependent transcriptomes of Pyronema confluens: a window into fungal evolution.</title>
        <authorList>
            <person name="Traeger S."/>
            <person name="Altegoer F."/>
            <person name="Freitag M."/>
            <person name="Gabaldon T."/>
            <person name="Kempken F."/>
            <person name="Kumar A."/>
            <person name="Marcet-Houben M."/>
            <person name="Poggeler S."/>
            <person name="Stajich J.E."/>
            <person name="Nowrousian M."/>
        </authorList>
    </citation>
    <scope>NUCLEOTIDE SEQUENCE [LARGE SCALE GENOMIC DNA]</scope>
    <source>
        <strain evidence="2">CBS 100304</strain>
        <tissue evidence="1">Vegetative mycelium</tissue>
    </source>
</reference>